<feature type="region of interest" description="Disordered" evidence="1">
    <location>
        <begin position="1"/>
        <end position="51"/>
    </location>
</feature>
<dbReference type="PANTHER" id="PTHR43591:SF24">
    <property type="entry name" value="2-METHOXY-6-POLYPRENYL-1,4-BENZOQUINOL METHYLASE, MITOCHONDRIAL"/>
    <property type="match status" value="1"/>
</dbReference>
<evidence type="ECO:0000313" key="3">
    <source>
        <dbReference type="Proteomes" id="UP001276659"/>
    </source>
</evidence>
<gene>
    <name evidence="2" type="ORF">OEA41_008633</name>
</gene>
<proteinExistence type="predicted"/>
<dbReference type="Pfam" id="PF13489">
    <property type="entry name" value="Methyltransf_23"/>
    <property type="match status" value="1"/>
</dbReference>
<dbReference type="Gene3D" id="3.40.50.150">
    <property type="entry name" value="Vaccinia Virus protein VP39"/>
    <property type="match status" value="1"/>
</dbReference>
<accession>A0AAD9Z0C3</accession>
<dbReference type="AlphaFoldDB" id="A0AAD9Z0C3"/>
<reference evidence="2" key="1">
    <citation type="submission" date="2022-11" db="EMBL/GenBank/DDBJ databases">
        <title>Chromosomal genome sequence assembly and mating type (MAT) locus characterization of the leprose asexual lichenized fungus Lepraria neglecta (Nyl.) Erichsen.</title>
        <authorList>
            <person name="Allen J.L."/>
            <person name="Pfeffer B."/>
        </authorList>
    </citation>
    <scope>NUCLEOTIDE SEQUENCE</scope>
    <source>
        <strain evidence="2">Allen 5258</strain>
    </source>
</reference>
<feature type="compositionally biased region" description="Basic and acidic residues" evidence="1">
    <location>
        <begin position="32"/>
        <end position="45"/>
    </location>
</feature>
<comment type="caution">
    <text evidence="2">The sequence shown here is derived from an EMBL/GenBank/DDBJ whole genome shotgun (WGS) entry which is preliminary data.</text>
</comment>
<evidence type="ECO:0008006" key="4">
    <source>
        <dbReference type="Google" id="ProtNLM"/>
    </source>
</evidence>
<dbReference type="Proteomes" id="UP001276659">
    <property type="component" value="Unassembled WGS sequence"/>
</dbReference>
<evidence type="ECO:0000256" key="1">
    <source>
        <dbReference type="SAM" id="MobiDB-lite"/>
    </source>
</evidence>
<dbReference type="InterPro" id="IPR029063">
    <property type="entry name" value="SAM-dependent_MTases_sf"/>
</dbReference>
<evidence type="ECO:0000313" key="2">
    <source>
        <dbReference type="EMBL" id="KAK3169250.1"/>
    </source>
</evidence>
<dbReference type="EMBL" id="JASNWA010000009">
    <property type="protein sequence ID" value="KAK3169250.1"/>
    <property type="molecule type" value="Genomic_DNA"/>
</dbReference>
<protein>
    <recommendedName>
        <fullName evidence="4">S-adenosyl-L-methionine-dependent methyltransferase</fullName>
    </recommendedName>
</protein>
<dbReference type="CDD" id="cd02440">
    <property type="entry name" value="AdoMet_MTases"/>
    <property type="match status" value="1"/>
</dbReference>
<dbReference type="GO" id="GO:0008168">
    <property type="term" value="F:methyltransferase activity"/>
    <property type="evidence" value="ECO:0007669"/>
    <property type="project" value="TreeGrafter"/>
</dbReference>
<name>A0AAD9Z0C3_9LECA</name>
<sequence>MSQQPIEIDDQEAPRSDDEGETTEEAPPRMSSEPEHHSGSEESKTSTRSLSGSFLEEHFENGRRYCNEIYYMPNDEPEQIRLAIVHQAYLPVLDGQLTLARVPSSTRRILDVGTGTGDWAMAMAERFNNAEIIATDITSVFQPGSGPPNVEFELDDAEEEWTYNDLFNFIHLRDMSGAFADWNFIYAEVYKHLTIGGSVEIADHGMIQLKNEPPNSYVKAYNGALQSAAEKAGRPIGLEHLERLMIERAGLHFSRSRTFEVPLGTYPTDPVRKVAGKMAMIAALEGLEAVSLRLLTRHLAWKEEDVRNLCAKVQEEVMNPDARAFIPLQIVVYRKMMWTLPS</sequence>
<dbReference type="PANTHER" id="PTHR43591">
    <property type="entry name" value="METHYLTRANSFERASE"/>
    <property type="match status" value="1"/>
</dbReference>
<keyword evidence="3" id="KW-1185">Reference proteome</keyword>
<organism evidence="2 3">
    <name type="scientific">Lepraria neglecta</name>
    <dbReference type="NCBI Taxonomy" id="209136"/>
    <lineage>
        <taxon>Eukaryota</taxon>
        <taxon>Fungi</taxon>
        <taxon>Dikarya</taxon>
        <taxon>Ascomycota</taxon>
        <taxon>Pezizomycotina</taxon>
        <taxon>Lecanoromycetes</taxon>
        <taxon>OSLEUM clade</taxon>
        <taxon>Lecanoromycetidae</taxon>
        <taxon>Lecanorales</taxon>
        <taxon>Lecanorineae</taxon>
        <taxon>Stereocaulaceae</taxon>
        <taxon>Lepraria</taxon>
    </lineage>
</organism>
<dbReference type="SUPFAM" id="SSF53335">
    <property type="entry name" value="S-adenosyl-L-methionine-dependent methyltransferases"/>
    <property type="match status" value="1"/>
</dbReference>